<dbReference type="Pfam" id="PF14395">
    <property type="entry name" value="COOH-NH2_lig"/>
    <property type="match status" value="1"/>
</dbReference>
<keyword evidence="2" id="KW-1185">Reference proteome</keyword>
<reference evidence="1" key="1">
    <citation type="submission" date="2022-09" db="EMBL/GenBank/DDBJ databases">
        <authorList>
            <person name="Cebeci A."/>
            <person name="Ture M."/>
            <person name="Alemdag M."/>
            <person name="Altinok I."/>
        </authorList>
    </citation>
    <scope>NUCLEOTIDE SEQUENCE</scope>
</reference>
<sequence>MSKIILLGCDPEMFTRDQHGRISSVAGLLGCDKWNKRFFSETIRIQEDNVLVEYDTNPQPTLDLFSKNIQEGINACAQVVGEVGLELAEGICSHIYTMDELNSFNKSVFMFGCEPDYNALTGATNPKPAAADPGLRTAGGHVHFGYEEHLDSLGMDLARSQTVMGVMCDYHLGLPALLIDGDDRRRELYGKAGAVRLKPYGIEYRTLSNFWTFKEDTRKLVWDQGHKAFSTLSGEWERLVNLVSPEDVQRAINNNDKRMAEEFLKILKVI</sequence>
<gene>
    <name evidence="1" type="ORF">APT65_00107</name>
</gene>
<evidence type="ECO:0000313" key="2">
    <source>
        <dbReference type="Proteomes" id="UP001163735"/>
    </source>
</evidence>
<dbReference type="EMBL" id="OP491958">
    <property type="protein sequence ID" value="UZV39710.1"/>
    <property type="molecule type" value="Genomic_DNA"/>
</dbReference>
<proteinExistence type="predicted"/>
<name>A0A9E8GAA0_9CAUD</name>
<protein>
    <submittedName>
        <fullName evidence="1">Uncharacterized protein</fullName>
    </submittedName>
</protein>
<accession>A0A9E8GAA0</accession>
<evidence type="ECO:0000313" key="1">
    <source>
        <dbReference type="EMBL" id="UZV39710.1"/>
    </source>
</evidence>
<organism evidence="1 2">
    <name type="scientific">Aeromonas phage APT65</name>
    <dbReference type="NCBI Taxonomy" id="2982914"/>
    <lineage>
        <taxon>Viruses</taxon>
        <taxon>Duplodnaviria</taxon>
        <taxon>Heunggongvirae</taxon>
        <taxon>Uroviricota</taxon>
        <taxon>Caudoviricetes</taxon>
        <taxon>Aquaneticvirus</taxon>
        <taxon>Aquaneticvirus ApT65</taxon>
    </lineage>
</organism>
<dbReference type="InterPro" id="IPR025681">
    <property type="entry name" value="COOH-NH2_lig"/>
</dbReference>
<dbReference type="Proteomes" id="UP001163735">
    <property type="component" value="Segment"/>
</dbReference>